<evidence type="ECO:0000256" key="1">
    <source>
        <dbReference type="ARBA" id="ARBA00004141"/>
    </source>
</evidence>
<feature type="non-terminal residue" evidence="8">
    <location>
        <position position="1"/>
    </location>
</feature>
<dbReference type="SUPFAM" id="SSF144091">
    <property type="entry name" value="Rhomboid-like"/>
    <property type="match status" value="1"/>
</dbReference>
<evidence type="ECO:0000259" key="7">
    <source>
        <dbReference type="Pfam" id="PF01694"/>
    </source>
</evidence>
<feature type="domain" description="Peptidase S54 rhomboid" evidence="7">
    <location>
        <begin position="41"/>
        <end position="85"/>
    </location>
</feature>
<gene>
    <name evidence="8" type="ORF">FGIG_06891</name>
</gene>
<name>A0A504Z866_FASGI</name>
<dbReference type="GO" id="GO:0016020">
    <property type="term" value="C:membrane"/>
    <property type="evidence" value="ECO:0007669"/>
    <property type="project" value="UniProtKB-SubCell"/>
</dbReference>
<evidence type="ECO:0000256" key="3">
    <source>
        <dbReference type="ARBA" id="ARBA00022692"/>
    </source>
</evidence>
<evidence type="ECO:0000256" key="6">
    <source>
        <dbReference type="SAM" id="Phobius"/>
    </source>
</evidence>
<evidence type="ECO:0000256" key="4">
    <source>
        <dbReference type="ARBA" id="ARBA00022989"/>
    </source>
</evidence>
<dbReference type="InterPro" id="IPR051739">
    <property type="entry name" value="Rhomboid_IM_Serine_Proteases"/>
</dbReference>
<evidence type="ECO:0000313" key="9">
    <source>
        <dbReference type="Proteomes" id="UP000316759"/>
    </source>
</evidence>
<dbReference type="GO" id="GO:0004252">
    <property type="term" value="F:serine-type endopeptidase activity"/>
    <property type="evidence" value="ECO:0007669"/>
    <property type="project" value="InterPro"/>
</dbReference>
<organism evidence="8 9">
    <name type="scientific">Fasciola gigantica</name>
    <name type="common">Giant liver fluke</name>
    <dbReference type="NCBI Taxonomy" id="46835"/>
    <lineage>
        <taxon>Eukaryota</taxon>
        <taxon>Metazoa</taxon>
        <taxon>Spiralia</taxon>
        <taxon>Lophotrochozoa</taxon>
        <taxon>Platyhelminthes</taxon>
        <taxon>Trematoda</taxon>
        <taxon>Digenea</taxon>
        <taxon>Plagiorchiida</taxon>
        <taxon>Echinostomata</taxon>
        <taxon>Echinostomatoidea</taxon>
        <taxon>Fasciolidae</taxon>
        <taxon>Fasciola</taxon>
    </lineage>
</organism>
<dbReference type="AlphaFoldDB" id="A0A504Z866"/>
<dbReference type="PANTHER" id="PTHR45840">
    <property type="entry name" value="RHOMBOID-RELATED PROTEIN"/>
    <property type="match status" value="1"/>
</dbReference>
<dbReference type="Proteomes" id="UP000316759">
    <property type="component" value="Unassembled WGS sequence"/>
</dbReference>
<comment type="similarity">
    <text evidence="2">Belongs to the peptidase S54 family.</text>
</comment>
<dbReference type="Pfam" id="PF01694">
    <property type="entry name" value="Rhomboid"/>
    <property type="match status" value="1"/>
</dbReference>
<dbReference type="InterPro" id="IPR035952">
    <property type="entry name" value="Rhomboid-like_sf"/>
</dbReference>
<evidence type="ECO:0000256" key="5">
    <source>
        <dbReference type="ARBA" id="ARBA00023136"/>
    </source>
</evidence>
<evidence type="ECO:0000256" key="2">
    <source>
        <dbReference type="ARBA" id="ARBA00009045"/>
    </source>
</evidence>
<dbReference type="PANTHER" id="PTHR45840:SF2">
    <property type="entry name" value="PROTEIN RHOMBOID-RELATED"/>
    <property type="match status" value="1"/>
</dbReference>
<sequence>IGVFVYYAVLHARDKDPSNDVTASSGVPINSPLIYDPRKRNEAWRYLTYMFIHNGYVHLAFNCLLQLVLGTLLELVHKFWRSAELVSLVSLRNWKAMQENWLSNPVNFLSSGVVRLILILLLGGGDTGFAIYARLTNPKATRVGFSAHLGGFVAGNTDSTRVGRHSLLSLVYLCSGVLVGVPTLRNLEVERWEKVCFWVCIVLFSCFAVAAVLFNVFCAKAGLCPAPVF</sequence>
<keyword evidence="3 6" id="KW-0812">Transmembrane</keyword>
<keyword evidence="4 6" id="KW-1133">Transmembrane helix</keyword>
<keyword evidence="9" id="KW-1185">Reference proteome</keyword>
<dbReference type="InterPro" id="IPR022764">
    <property type="entry name" value="Peptidase_S54_rhomboid_dom"/>
</dbReference>
<reference evidence="8 9" key="1">
    <citation type="submission" date="2019-04" db="EMBL/GenBank/DDBJ databases">
        <title>Annotation for the trematode Fasciola gigantica.</title>
        <authorList>
            <person name="Choi Y.-J."/>
        </authorList>
    </citation>
    <scope>NUCLEOTIDE SEQUENCE [LARGE SCALE GENOMIC DNA]</scope>
    <source>
        <strain evidence="8">Uganda_cow_1</strain>
    </source>
</reference>
<dbReference type="OrthoDB" id="418595at2759"/>
<comment type="subcellular location">
    <subcellularLocation>
        <location evidence="1">Membrane</location>
        <topology evidence="1">Multi-pass membrane protein</topology>
    </subcellularLocation>
</comment>
<proteinExistence type="inferred from homology"/>
<feature type="transmembrane region" description="Helical" evidence="6">
    <location>
        <begin position="196"/>
        <end position="217"/>
    </location>
</feature>
<keyword evidence="5 6" id="KW-0472">Membrane</keyword>
<protein>
    <submittedName>
        <fullName evidence="8">Rhomboid protein</fullName>
    </submittedName>
</protein>
<dbReference type="Gene3D" id="1.20.1540.10">
    <property type="entry name" value="Rhomboid-like"/>
    <property type="match status" value="1"/>
</dbReference>
<feature type="transmembrane region" description="Helical" evidence="6">
    <location>
        <begin position="56"/>
        <end position="80"/>
    </location>
</feature>
<feature type="transmembrane region" description="Helical" evidence="6">
    <location>
        <begin position="101"/>
        <end position="122"/>
    </location>
</feature>
<dbReference type="EMBL" id="SUNJ01002354">
    <property type="protein sequence ID" value="TPP66038.1"/>
    <property type="molecule type" value="Genomic_DNA"/>
</dbReference>
<accession>A0A504Z866</accession>
<evidence type="ECO:0000313" key="8">
    <source>
        <dbReference type="EMBL" id="TPP66038.1"/>
    </source>
</evidence>
<dbReference type="STRING" id="46835.A0A504Z866"/>
<comment type="caution">
    <text evidence="8">The sequence shown here is derived from an EMBL/GenBank/DDBJ whole genome shotgun (WGS) entry which is preliminary data.</text>
</comment>